<dbReference type="OrthoDB" id="8235393at2"/>
<evidence type="ECO:0000313" key="2">
    <source>
        <dbReference type="Proteomes" id="UP000186336"/>
    </source>
</evidence>
<sequence>MIGIRLLKLGIAVVFFVFASIGVAQPRLSLTDLTNAAQAGDVSAQTELGLRSLTGDGTLQDHSAAAQWFARAAEAGDAEAQNQLGRLYHTGRGVARDTGAALRWLEAAATSGDPVYLFDLASVLESEAGETNLTRAAGLYTAGAQAGHLPSTISLGVLYQKGAGVPQDFAEAKRLYQIGLDSGHPRAQNNLGLLYVRGDGVEQDYFRAAELFAAAAEQGLTQAMTNLGVLYENGFGVPQDAARADALYRMSGTAAQQAVRGAGGFQYDPRLAPLPQSEEALQILVDAAAADDPVARFQMGWLLVSAVDASFDDIRAARTHFESAAERGHGPSMANLALMYFRGQGAPQDFVLGHMWMLMAQRAGTVNPTLTELFANTATPEQINEAETRGKAFLEKNGMMIMP</sequence>
<dbReference type="Pfam" id="PF08238">
    <property type="entry name" value="Sel1"/>
    <property type="match status" value="7"/>
</dbReference>
<dbReference type="Proteomes" id="UP000186336">
    <property type="component" value="Plasmid pDOK1-4-5"/>
</dbReference>
<keyword evidence="2" id="KW-1185">Reference proteome</keyword>
<dbReference type="AlphaFoldDB" id="A0A1P8N1Y4"/>
<name>A0A1P8N1Y4_9RHOB</name>
<dbReference type="InterPro" id="IPR052748">
    <property type="entry name" value="ISR_Activator"/>
</dbReference>
<dbReference type="EMBL" id="CP019317">
    <property type="protein sequence ID" value="APX14302.1"/>
    <property type="molecule type" value="Genomic_DNA"/>
</dbReference>
<dbReference type="InterPro" id="IPR006597">
    <property type="entry name" value="Sel1-like"/>
</dbReference>
<organism evidence="1 2">
    <name type="scientific">Tateyamaria omphalii</name>
    <dbReference type="NCBI Taxonomy" id="299262"/>
    <lineage>
        <taxon>Bacteria</taxon>
        <taxon>Pseudomonadati</taxon>
        <taxon>Pseudomonadota</taxon>
        <taxon>Alphaproteobacteria</taxon>
        <taxon>Rhodobacterales</taxon>
        <taxon>Roseobacteraceae</taxon>
        <taxon>Tateyamaria</taxon>
    </lineage>
</organism>
<dbReference type="RefSeq" id="WP_076630836.1">
    <property type="nucleotide sequence ID" value="NZ_CP019317.1"/>
</dbReference>
<dbReference type="SMART" id="SM00671">
    <property type="entry name" value="SEL1"/>
    <property type="match status" value="7"/>
</dbReference>
<keyword evidence="1" id="KW-0614">Plasmid</keyword>
<reference evidence="1 2" key="1">
    <citation type="submission" date="2017-01" db="EMBL/GenBank/DDBJ databases">
        <title>Complete genome of Tateyamaria omphalii DOK1-4 isolated from seawater in Dokdo.</title>
        <authorList>
            <person name="Kim J.H."/>
            <person name="Chi W.-J."/>
        </authorList>
    </citation>
    <scope>NUCLEOTIDE SEQUENCE [LARGE SCALE GENOMIC DNA]</scope>
    <source>
        <strain evidence="1 2">DOK1-4</strain>
        <plasmid evidence="1 2">pDOK1-4-5</plasmid>
    </source>
</reference>
<dbReference type="SUPFAM" id="SSF81901">
    <property type="entry name" value="HCP-like"/>
    <property type="match status" value="2"/>
</dbReference>
<protein>
    <recommendedName>
        <fullName evidence="3">Sel1 repeat family protein</fullName>
    </recommendedName>
</protein>
<dbReference type="PANTHER" id="PTHR45011:SF1">
    <property type="entry name" value="DAP3-BINDING CELL DEATH ENHANCER 1"/>
    <property type="match status" value="1"/>
</dbReference>
<evidence type="ECO:0008006" key="3">
    <source>
        <dbReference type="Google" id="ProtNLM"/>
    </source>
</evidence>
<proteinExistence type="predicted"/>
<evidence type="ECO:0000313" key="1">
    <source>
        <dbReference type="EMBL" id="APX14302.1"/>
    </source>
</evidence>
<geneLocation type="plasmid" evidence="1 2">
    <name>pDOK1-4-5</name>
</geneLocation>
<dbReference type="KEGG" id="tom:BWR18_20875"/>
<dbReference type="Gene3D" id="1.25.40.10">
    <property type="entry name" value="Tetratricopeptide repeat domain"/>
    <property type="match status" value="3"/>
</dbReference>
<dbReference type="InterPro" id="IPR011990">
    <property type="entry name" value="TPR-like_helical_dom_sf"/>
</dbReference>
<dbReference type="PANTHER" id="PTHR45011">
    <property type="entry name" value="DAP3-BINDING CELL DEATH ENHANCER 1"/>
    <property type="match status" value="1"/>
</dbReference>
<gene>
    <name evidence="1" type="ORF">BWR18_20875</name>
</gene>
<accession>A0A1P8N1Y4</accession>